<dbReference type="InterPro" id="IPR058268">
    <property type="entry name" value="DUF7962"/>
</dbReference>
<dbReference type="Gene3D" id="3.40.30.110">
    <property type="match status" value="2"/>
</dbReference>
<organism evidence="2 3">
    <name type="scientific">Pseudocercospora eumusae</name>
    <dbReference type="NCBI Taxonomy" id="321146"/>
    <lineage>
        <taxon>Eukaryota</taxon>
        <taxon>Fungi</taxon>
        <taxon>Dikarya</taxon>
        <taxon>Ascomycota</taxon>
        <taxon>Pezizomycotina</taxon>
        <taxon>Dothideomycetes</taxon>
        <taxon>Dothideomycetidae</taxon>
        <taxon>Mycosphaerellales</taxon>
        <taxon>Mycosphaerellaceae</taxon>
        <taxon>Pseudocercospora</taxon>
    </lineage>
</organism>
<dbReference type="AlphaFoldDB" id="A0A139HRH6"/>
<sequence>MFRASASMAASRPIVLFGYESSAFTWKARLALKLKQIPYTFMTVPSMMPRPILRDAFNLTYRKIPVMAVGRDIYCDTSLICEALEHFYPDKERTLYPRTADGINYRPIMRGFASYWIDRPYFRATCGMMPADIWRTSFGADRAGLIGHKLDPDYLEKKIPENTWKLDQHLSMLEPLFDGRDRLQQPWIFATPTPSLADIALWYQTWWCTEISAGRLMNDLTGGGIPDSPHPGAGAVFNPDRYPGIWNWYHSFSRYFDALPNVESTDPDWQSVLKQLKGTPELARSAWLLPTPRPAQAEIDSKCGLTEGSLVSIAPDDTGKADPTIGILVASSPEEFVVTPQRLEKAPEVDVRVHFPRLAFVARPAKSSKL</sequence>
<feature type="domain" description="GST N-terminal" evidence="1">
    <location>
        <begin position="12"/>
        <end position="92"/>
    </location>
</feature>
<dbReference type="PROSITE" id="PS50404">
    <property type="entry name" value="GST_NTER"/>
    <property type="match status" value="1"/>
</dbReference>
<evidence type="ECO:0000313" key="2">
    <source>
        <dbReference type="EMBL" id="KXT04972.1"/>
    </source>
</evidence>
<gene>
    <name evidence="2" type="ORF">AC578_10297</name>
</gene>
<dbReference type="SUPFAM" id="SSF52833">
    <property type="entry name" value="Thioredoxin-like"/>
    <property type="match status" value="1"/>
</dbReference>
<dbReference type="CDD" id="cd00570">
    <property type="entry name" value="GST_N_family"/>
    <property type="match status" value="1"/>
</dbReference>
<dbReference type="Pfam" id="PF13417">
    <property type="entry name" value="GST_N_3"/>
    <property type="match status" value="1"/>
</dbReference>
<keyword evidence="3" id="KW-1185">Reference proteome</keyword>
<dbReference type="Pfam" id="PF25907">
    <property type="entry name" value="DUF7962"/>
    <property type="match status" value="1"/>
</dbReference>
<dbReference type="STRING" id="321146.A0A139HRH6"/>
<proteinExistence type="predicted"/>
<evidence type="ECO:0000259" key="1">
    <source>
        <dbReference type="PROSITE" id="PS50404"/>
    </source>
</evidence>
<dbReference type="EMBL" id="LFZN01000016">
    <property type="protein sequence ID" value="KXT04972.1"/>
    <property type="molecule type" value="Genomic_DNA"/>
</dbReference>
<dbReference type="SUPFAM" id="SSF47616">
    <property type="entry name" value="GST C-terminal domain-like"/>
    <property type="match status" value="1"/>
</dbReference>
<dbReference type="InterPro" id="IPR004045">
    <property type="entry name" value="Glutathione_S-Trfase_N"/>
</dbReference>
<dbReference type="InterPro" id="IPR036282">
    <property type="entry name" value="Glutathione-S-Trfase_C_sf"/>
</dbReference>
<reference evidence="2 3" key="1">
    <citation type="submission" date="2015-07" db="EMBL/GenBank/DDBJ databases">
        <title>Comparative genomics of the Sigatoka disease complex on banana suggests a link between parallel evolutionary changes in Pseudocercospora fijiensis and Pseudocercospora eumusae and increased virulence on the banana host.</title>
        <authorList>
            <person name="Chang T.-C."/>
            <person name="Salvucci A."/>
            <person name="Crous P.W."/>
            <person name="Stergiopoulos I."/>
        </authorList>
    </citation>
    <scope>NUCLEOTIDE SEQUENCE [LARGE SCALE GENOMIC DNA]</scope>
    <source>
        <strain evidence="2 3">CBS 114824</strain>
    </source>
</reference>
<dbReference type="Proteomes" id="UP000070133">
    <property type="component" value="Unassembled WGS sequence"/>
</dbReference>
<name>A0A139HRH6_9PEZI</name>
<evidence type="ECO:0000313" key="3">
    <source>
        <dbReference type="Proteomes" id="UP000070133"/>
    </source>
</evidence>
<dbReference type="OrthoDB" id="202840at2759"/>
<comment type="caution">
    <text evidence="2">The sequence shown here is derived from an EMBL/GenBank/DDBJ whole genome shotgun (WGS) entry which is preliminary data.</text>
</comment>
<accession>A0A139HRH6</accession>
<dbReference type="InterPro" id="IPR036249">
    <property type="entry name" value="Thioredoxin-like_sf"/>
</dbReference>
<protein>
    <recommendedName>
        <fullName evidence="1">GST N-terminal domain-containing protein</fullName>
    </recommendedName>
</protein>